<dbReference type="InterPro" id="IPR004629">
    <property type="entry name" value="WecG_TagA_CpsF"/>
</dbReference>
<accession>A0ABT7V6Q4</accession>
<comment type="caution">
    <text evidence="3">The sequence shown here is derived from an EMBL/GenBank/DDBJ whole genome shotgun (WGS) entry which is preliminary data.</text>
</comment>
<keyword evidence="1" id="KW-0328">Glycosyltransferase</keyword>
<dbReference type="PANTHER" id="PTHR34136">
    <property type="match status" value="1"/>
</dbReference>
<dbReference type="Pfam" id="PF03808">
    <property type="entry name" value="Glyco_tran_WecG"/>
    <property type="match status" value="1"/>
</dbReference>
<gene>
    <name evidence="3" type="ORF">QUW28_01510</name>
</gene>
<dbReference type="RefSeq" id="WP_289543970.1">
    <property type="nucleotide sequence ID" value="NZ_JAUDDZ010000001.1"/>
</dbReference>
<dbReference type="PANTHER" id="PTHR34136:SF1">
    <property type="entry name" value="UDP-N-ACETYL-D-MANNOSAMINURONIC ACID TRANSFERASE"/>
    <property type="match status" value="1"/>
</dbReference>
<keyword evidence="2" id="KW-0808">Transferase</keyword>
<dbReference type="EMBL" id="JAUDDZ010000001">
    <property type="protein sequence ID" value="MDM8274178.1"/>
    <property type="molecule type" value="Genomic_DNA"/>
</dbReference>
<evidence type="ECO:0000256" key="2">
    <source>
        <dbReference type="ARBA" id="ARBA00022679"/>
    </source>
</evidence>
<reference evidence="4" key="1">
    <citation type="submission" date="2023-06" db="EMBL/GenBank/DDBJ databases">
        <title>Identification and characterization of horizontal gene transfer across gut microbiota members of farm animals based on homology search.</title>
        <authorList>
            <person name="Zeman M."/>
            <person name="Kubasova T."/>
            <person name="Jahodarova E."/>
            <person name="Nykrynova M."/>
            <person name="Rychlik I."/>
        </authorList>
    </citation>
    <scope>NUCLEOTIDE SEQUENCE [LARGE SCALE GENOMIC DNA]</scope>
    <source>
        <strain evidence="4">154_Feed</strain>
    </source>
</reference>
<evidence type="ECO:0000313" key="4">
    <source>
        <dbReference type="Proteomes" id="UP001529421"/>
    </source>
</evidence>
<protein>
    <submittedName>
        <fullName evidence="3">WecB/TagA/CpsF family glycosyltransferase</fullName>
    </submittedName>
</protein>
<organism evidence="3 4">
    <name type="scientific">Enorma phocaeensis</name>
    <dbReference type="NCBI Taxonomy" id="1871019"/>
    <lineage>
        <taxon>Bacteria</taxon>
        <taxon>Bacillati</taxon>
        <taxon>Actinomycetota</taxon>
        <taxon>Coriobacteriia</taxon>
        <taxon>Coriobacteriales</taxon>
        <taxon>Coriobacteriaceae</taxon>
        <taxon>Enorma</taxon>
    </lineage>
</organism>
<name>A0ABT7V6Q4_9ACTN</name>
<sequence length="260" mass="28995">MSKEDQIIVNSLPRTDVIGVPITATNMGECLSYIDSNLDAIRGSYVCVSNAHACVMAHDDPAYWEVQAGSVMSVPDGKPLSVIGRRKHPAMGRVTGPDLMREVFRMSPERGWRHFFYGSTQGNLDALRVALARDWPELEVADMEPSVFRPLSNEEKAELAGRIDASGADFCWVALGAPRQEVLCHDMEGMTHSVMVGVGGAFNVLSGAVSDAPRWMKDHGLEWLYRLAQEPGRLWKRYLVTNTKFIAYQLTGAKRRRTRR</sequence>
<evidence type="ECO:0000256" key="1">
    <source>
        <dbReference type="ARBA" id="ARBA00022676"/>
    </source>
</evidence>
<proteinExistence type="predicted"/>
<dbReference type="NCBIfam" id="TIGR00696">
    <property type="entry name" value="wecG_tagA_cpsF"/>
    <property type="match status" value="1"/>
</dbReference>
<reference evidence="3 4" key="2">
    <citation type="submission" date="2023-06" db="EMBL/GenBank/DDBJ databases">
        <authorList>
            <person name="Zeman M."/>
            <person name="Kubasova T."/>
            <person name="Jahodarova E."/>
            <person name="Nykrynova M."/>
            <person name="Rychlik I."/>
        </authorList>
    </citation>
    <scope>NUCLEOTIDE SEQUENCE [LARGE SCALE GENOMIC DNA]</scope>
    <source>
        <strain evidence="3 4">154_Feed</strain>
    </source>
</reference>
<dbReference type="CDD" id="cd06533">
    <property type="entry name" value="Glyco_transf_WecG_TagA"/>
    <property type="match status" value="1"/>
</dbReference>
<evidence type="ECO:0000313" key="3">
    <source>
        <dbReference type="EMBL" id="MDM8274178.1"/>
    </source>
</evidence>
<keyword evidence="4" id="KW-1185">Reference proteome</keyword>
<dbReference type="Proteomes" id="UP001529421">
    <property type="component" value="Unassembled WGS sequence"/>
</dbReference>